<keyword evidence="1" id="KW-0812">Transmembrane</keyword>
<accession>A0A226D7T9</accession>
<sequence length="310" mass="35264">MENWKLVLVGYSGFLHGISMVSLLHVERMREEIVIMQNSCMETELKLIREGINCVRRYFVTLGALSVSSIVSVPLAVSLISSVAPCMPPLLSSMMILDCKDWGDDDSSGVLVKVGIGIMEFYAWTVITGTICYGLYIPLLYPVEIKFLILDIIKNKFWKKETCARNHGNRHLHLYRILNLLTIYRNNAWCLPSMPVVIGGVIAADTVSLYILVTSYDQVPLLILILFSIICLDCMIIIHVVFNILSKPYTTSCDFIEFMKSRNGTKWVKRFMRSCQPSKLTMGDGTFFDRLTSFVIWQKGIDYLITLLLM</sequence>
<feature type="transmembrane region" description="Helical" evidence="1">
    <location>
        <begin position="6"/>
        <end position="26"/>
    </location>
</feature>
<proteinExistence type="predicted"/>
<comment type="caution">
    <text evidence="2">The sequence shown here is derived from an EMBL/GenBank/DDBJ whole genome shotgun (WGS) entry which is preliminary data.</text>
</comment>
<evidence type="ECO:0000256" key="1">
    <source>
        <dbReference type="SAM" id="Phobius"/>
    </source>
</evidence>
<dbReference type="AlphaFoldDB" id="A0A226D7T9"/>
<dbReference type="EMBL" id="LNIX01000034">
    <property type="protein sequence ID" value="OXA40326.1"/>
    <property type="molecule type" value="Genomic_DNA"/>
</dbReference>
<keyword evidence="1" id="KW-0472">Membrane</keyword>
<keyword evidence="1" id="KW-1133">Transmembrane helix</keyword>
<feature type="transmembrane region" description="Helical" evidence="1">
    <location>
        <begin position="58"/>
        <end position="84"/>
    </location>
</feature>
<name>A0A226D7T9_FOLCA</name>
<organism evidence="2 3">
    <name type="scientific">Folsomia candida</name>
    <name type="common">Springtail</name>
    <dbReference type="NCBI Taxonomy" id="158441"/>
    <lineage>
        <taxon>Eukaryota</taxon>
        <taxon>Metazoa</taxon>
        <taxon>Ecdysozoa</taxon>
        <taxon>Arthropoda</taxon>
        <taxon>Hexapoda</taxon>
        <taxon>Collembola</taxon>
        <taxon>Entomobryomorpha</taxon>
        <taxon>Isotomoidea</taxon>
        <taxon>Isotomidae</taxon>
        <taxon>Proisotominae</taxon>
        <taxon>Folsomia</taxon>
    </lineage>
</organism>
<protein>
    <submittedName>
        <fullName evidence="2">Uncharacterized protein</fullName>
    </submittedName>
</protein>
<keyword evidence="3" id="KW-1185">Reference proteome</keyword>
<reference evidence="2 3" key="1">
    <citation type="submission" date="2015-12" db="EMBL/GenBank/DDBJ databases">
        <title>The genome of Folsomia candida.</title>
        <authorList>
            <person name="Faddeeva A."/>
            <person name="Derks M.F."/>
            <person name="Anvar Y."/>
            <person name="Smit S."/>
            <person name="Van Straalen N."/>
            <person name="Roelofs D."/>
        </authorList>
    </citation>
    <scope>NUCLEOTIDE SEQUENCE [LARGE SCALE GENOMIC DNA]</scope>
    <source>
        <strain evidence="2 3">VU population</strain>
        <tissue evidence="2">Whole body</tissue>
    </source>
</reference>
<gene>
    <name evidence="2" type="ORF">Fcan01_24984</name>
</gene>
<feature type="transmembrane region" description="Helical" evidence="1">
    <location>
        <begin position="219"/>
        <end position="242"/>
    </location>
</feature>
<feature type="transmembrane region" description="Helical" evidence="1">
    <location>
        <begin position="121"/>
        <end position="141"/>
    </location>
</feature>
<dbReference type="Proteomes" id="UP000198287">
    <property type="component" value="Unassembled WGS sequence"/>
</dbReference>
<evidence type="ECO:0000313" key="2">
    <source>
        <dbReference type="EMBL" id="OXA40326.1"/>
    </source>
</evidence>
<evidence type="ECO:0000313" key="3">
    <source>
        <dbReference type="Proteomes" id="UP000198287"/>
    </source>
</evidence>
<feature type="transmembrane region" description="Helical" evidence="1">
    <location>
        <begin position="189"/>
        <end position="213"/>
    </location>
</feature>